<keyword evidence="9" id="KW-1185">Reference proteome</keyword>
<evidence type="ECO:0000256" key="5">
    <source>
        <dbReference type="ARBA" id="ARBA00022801"/>
    </source>
</evidence>
<dbReference type="Gene3D" id="1.10.286.10">
    <property type="match status" value="1"/>
</dbReference>
<feature type="domain" description="GTP cyclohydrolase I" evidence="7">
    <location>
        <begin position="49"/>
        <end position="221"/>
    </location>
</feature>
<dbReference type="NCBIfam" id="NF006826">
    <property type="entry name" value="PRK09347.1-3"/>
    <property type="match status" value="1"/>
</dbReference>
<dbReference type="GO" id="GO:0005525">
    <property type="term" value="F:GTP binding"/>
    <property type="evidence" value="ECO:0007669"/>
    <property type="project" value="UniProtKB-KW"/>
</dbReference>
<evidence type="ECO:0000313" key="9">
    <source>
        <dbReference type="Proteomes" id="UP000198711"/>
    </source>
</evidence>
<comment type="pathway">
    <text evidence="2 6">Cofactor biosynthesis; 7,8-dihydroneopterin triphosphate biosynthesis; 7,8-dihydroneopterin triphosphate from GTP: step 1/1.</text>
</comment>
<reference evidence="8 9" key="1">
    <citation type="submission" date="2016-10" db="EMBL/GenBank/DDBJ databases">
        <authorList>
            <person name="Varghese N."/>
            <person name="Submissions S."/>
        </authorList>
    </citation>
    <scope>NUCLEOTIDE SEQUENCE [LARGE SCALE GENOMIC DNA]</scope>
    <source>
        <strain evidence="8 9">DSM 25353</strain>
    </source>
</reference>
<evidence type="ECO:0000256" key="2">
    <source>
        <dbReference type="ARBA" id="ARBA00005080"/>
    </source>
</evidence>
<dbReference type="EMBL" id="FNNO01000008">
    <property type="protein sequence ID" value="SDX03172.1"/>
    <property type="molecule type" value="Genomic_DNA"/>
</dbReference>
<evidence type="ECO:0000259" key="7">
    <source>
        <dbReference type="Pfam" id="PF01227"/>
    </source>
</evidence>
<feature type="binding site" evidence="6">
    <location>
        <position position="189"/>
    </location>
    <ligand>
        <name>Zn(2+)</name>
        <dbReference type="ChEBI" id="CHEBI:29105"/>
    </ligand>
</feature>
<keyword evidence="6" id="KW-0862">Zinc</keyword>
<comment type="catalytic activity">
    <reaction evidence="1 6">
        <text>GTP + H2O = 7,8-dihydroneopterin 3'-triphosphate + formate + H(+)</text>
        <dbReference type="Rhea" id="RHEA:17473"/>
        <dbReference type="ChEBI" id="CHEBI:15377"/>
        <dbReference type="ChEBI" id="CHEBI:15378"/>
        <dbReference type="ChEBI" id="CHEBI:15740"/>
        <dbReference type="ChEBI" id="CHEBI:37565"/>
        <dbReference type="ChEBI" id="CHEBI:58462"/>
        <dbReference type="EC" id="3.5.4.16"/>
    </reaction>
</comment>
<dbReference type="EC" id="3.5.4.16" evidence="6"/>
<comment type="subunit">
    <text evidence="6">Homopolymer.</text>
</comment>
<name>A0A8X8ICZ7_9BACT</name>
<comment type="similarity">
    <text evidence="3 6">Belongs to the GTP cyclohydrolase I family.</text>
</comment>
<dbReference type="Proteomes" id="UP000198711">
    <property type="component" value="Unassembled WGS sequence"/>
</dbReference>
<organism evidence="8 9">
    <name type="scientific">Hydrobacter penzbergensis</name>
    <dbReference type="NCBI Taxonomy" id="1235997"/>
    <lineage>
        <taxon>Bacteria</taxon>
        <taxon>Pseudomonadati</taxon>
        <taxon>Bacteroidota</taxon>
        <taxon>Chitinophagia</taxon>
        <taxon>Chitinophagales</taxon>
        <taxon>Chitinophagaceae</taxon>
        <taxon>Hydrobacter</taxon>
    </lineage>
</organism>
<dbReference type="GO" id="GO:0008270">
    <property type="term" value="F:zinc ion binding"/>
    <property type="evidence" value="ECO:0007669"/>
    <property type="project" value="UniProtKB-UniRule"/>
</dbReference>
<keyword evidence="4 6" id="KW-0554">One-carbon metabolism</keyword>
<dbReference type="SUPFAM" id="SSF55620">
    <property type="entry name" value="Tetrahydrobiopterin biosynthesis enzymes-like"/>
    <property type="match status" value="1"/>
</dbReference>
<dbReference type="InterPro" id="IPR018234">
    <property type="entry name" value="GTP_CycHdrlase_I_CS"/>
</dbReference>
<dbReference type="AlphaFoldDB" id="A0A8X8ICZ7"/>
<dbReference type="PANTHER" id="PTHR11109">
    <property type="entry name" value="GTP CYCLOHYDROLASE I"/>
    <property type="match status" value="1"/>
</dbReference>
<evidence type="ECO:0000256" key="1">
    <source>
        <dbReference type="ARBA" id="ARBA00001052"/>
    </source>
</evidence>
<keyword evidence="6" id="KW-0479">Metal-binding</keyword>
<dbReference type="FunFam" id="3.30.1130.10:FF:000001">
    <property type="entry name" value="GTP cyclohydrolase 1"/>
    <property type="match status" value="1"/>
</dbReference>
<dbReference type="PANTHER" id="PTHR11109:SF7">
    <property type="entry name" value="GTP CYCLOHYDROLASE 1"/>
    <property type="match status" value="1"/>
</dbReference>
<dbReference type="PROSITE" id="PS00860">
    <property type="entry name" value="GTP_CYCLOHYDROL_1_2"/>
    <property type="match status" value="1"/>
</dbReference>
<dbReference type="GO" id="GO:0046654">
    <property type="term" value="P:tetrahydrofolate biosynthetic process"/>
    <property type="evidence" value="ECO:0007669"/>
    <property type="project" value="UniProtKB-UniRule"/>
</dbReference>
<dbReference type="GO" id="GO:0005737">
    <property type="term" value="C:cytoplasm"/>
    <property type="evidence" value="ECO:0007669"/>
    <property type="project" value="TreeGrafter"/>
</dbReference>
<dbReference type="GO" id="GO:0006729">
    <property type="term" value="P:tetrahydrobiopterin biosynthetic process"/>
    <property type="evidence" value="ECO:0007669"/>
    <property type="project" value="TreeGrafter"/>
</dbReference>
<protein>
    <recommendedName>
        <fullName evidence="6">GTP cyclohydrolase 1</fullName>
        <ecNumber evidence="6">3.5.4.16</ecNumber>
    </recommendedName>
    <alternativeName>
        <fullName evidence="6">GTP cyclohydrolase I</fullName>
        <shortName evidence="6">GTP-CH-I</shortName>
    </alternativeName>
</protein>
<dbReference type="InterPro" id="IPR001474">
    <property type="entry name" value="GTP_CycHdrlase_I"/>
</dbReference>
<dbReference type="Gene3D" id="3.30.1130.10">
    <property type="match status" value="1"/>
</dbReference>
<evidence type="ECO:0000256" key="3">
    <source>
        <dbReference type="ARBA" id="ARBA00008085"/>
    </source>
</evidence>
<evidence type="ECO:0000256" key="6">
    <source>
        <dbReference type="HAMAP-Rule" id="MF_00223"/>
    </source>
</evidence>
<keyword evidence="6" id="KW-0342">GTP-binding</keyword>
<keyword evidence="6" id="KW-0547">Nucleotide-binding</keyword>
<dbReference type="GO" id="GO:0006730">
    <property type="term" value="P:one-carbon metabolic process"/>
    <property type="evidence" value="ECO:0007669"/>
    <property type="project" value="UniProtKB-UniRule"/>
</dbReference>
<evidence type="ECO:0000313" key="8">
    <source>
        <dbReference type="EMBL" id="SDX03172.1"/>
    </source>
</evidence>
<feature type="binding site" evidence="6">
    <location>
        <position position="121"/>
    </location>
    <ligand>
        <name>Zn(2+)</name>
        <dbReference type="ChEBI" id="CHEBI:29105"/>
    </ligand>
</feature>
<evidence type="ECO:0000256" key="4">
    <source>
        <dbReference type="ARBA" id="ARBA00022563"/>
    </source>
</evidence>
<dbReference type="NCBIfam" id="NF006824">
    <property type="entry name" value="PRK09347.1-1"/>
    <property type="match status" value="1"/>
</dbReference>
<dbReference type="InterPro" id="IPR020602">
    <property type="entry name" value="GTP_CycHdrlase_I_dom"/>
</dbReference>
<keyword evidence="5 6" id="KW-0378">Hydrolase</keyword>
<dbReference type="Pfam" id="PF01227">
    <property type="entry name" value="GTP_cyclohydroI"/>
    <property type="match status" value="1"/>
</dbReference>
<dbReference type="HAMAP" id="MF_00223">
    <property type="entry name" value="FolE"/>
    <property type="match status" value="1"/>
</dbReference>
<dbReference type="InterPro" id="IPR043133">
    <property type="entry name" value="GTP-CH-I_C/QueF"/>
</dbReference>
<feature type="binding site" evidence="6">
    <location>
        <position position="118"/>
    </location>
    <ligand>
        <name>Zn(2+)</name>
        <dbReference type="ChEBI" id="CHEBI:29105"/>
    </ligand>
</feature>
<proteinExistence type="inferred from homology"/>
<gene>
    <name evidence="6" type="primary">folE</name>
    <name evidence="8" type="ORF">SAMN05444410_10887</name>
</gene>
<accession>A0A8X8ICZ7</accession>
<dbReference type="NCBIfam" id="TIGR00063">
    <property type="entry name" value="folE"/>
    <property type="match status" value="1"/>
</dbReference>
<dbReference type="GO" id="GO:0003934">
    <property type="term" value="F:GTP cyclohydrolase I activity"/>
    <property type="evidence" value="ECO:0007669"/>
    <property type="project" value="UniProtKB-UniRule"/>
</dbReference>
<dbReference type="PROSITE" id="PS00859">
    <property type="entry name" value="GTP_CYCLOHYDROL_1_1"/>
    <property type="match status" value="1"/>
</dbReference>
<dbReference type="InterPro" id="IPR043134">
    <property type="entry name" value="GTP-CH-I_N"/>
</dbReference>
<sequence length="225" mass="25200">MQIQYQRALAGQMASVSGEEDHFSSGSQTPLRPDAFAMSAEEKVHDIAYHFRSIMHTLGLDLSDDSLKDTPMRVAKMYVRELFSGLDPVNKPAISLFNNSYGYGQLLLEKNIPFVSQCEHHFVPIRGKAHVAYFAGDKVIGLSKLNRIVDYFARRPQVQERLTVQIGQELQQALSTEDVAVIIDAEHMCVSMRGIRQDGCSTVSSFYGGRFNNASVKNELLLQLK</sequence>
<comment type="caution">
    <text evidence="8">The sequence shown here is derived from an EMBL/GenBank/DDBJ whole genome shotgun (WGS) entry which is preliminary data.</text>
</comment>